<dbReference type="Proteomes" id="UP000309997">
    <property type="component" value="Unassembled WGS sequence"/>
</dbReference>
<evidence type="ECO:0000313" key="2">
    <source>
        <dbReference type="Proteomes" id="UP000309997"/>
    </source>
</evidence>
<evidence type="ECO:0000313" key="1">
    <source>
        <dbReference type="EMBL" id="KAL3578358.1"/>
    </source>
</evidence>
<protein>
    <submittedName>
        <fullName evidence="1">Uncharacterized protein</fullName>
    </submittedName>
</protein>
<comment type="caution">
    <text evidence="1">The sequence shown here is derived from an EMBL/GenBank/DDBJ whole genome shotgun (WGS) entry which is preliminary data.</text>
</comment>
<reference evidence="1 2" key="1">
    <citation type="journal article" date="2024" name="Plant Biotechnol. J.">
        <title>Genome and CRISPR/Cas9 system of a widespread forest tree (Populus alba) in the world.</title>
        <authorList>
            <person name="Liu Y.J."/>
            <person name="Jiang P.F."/>
            <person name="Han X.M."/>
            <person name="Li X.Y."/>
            <person name="Wang H.M."/>
            <person name="Wang Y.J."/>
            <person name="Wang X.X."/>
            <person name="Zeng Q.Y."/>
        </authorList>
    </citation>
    <scope>NUCLEOTIDE SEQUENCE [LARGE SCALE GENOMIC DNA]</scope>
    <source>
        <strain evidence="2">cv. PAL-ZL1</strain>
    </source>
</reference>
<gene>
    <name evidence="1" type="ORF">D5086_019862</name>
</gene>
<name>A0ACC4BK00_POPAL</name>
<organism evidence="1 2">
    <name type="scientific">Populus alba</name>
    <name type="common">White poplar</name>
    <dbReference type="NCBI Taxonomy" id="43335"/>
    <lineage>
        <taxon>Eukaryota</taxon>
        <taxon>Viridiplantae</taxon>
        <taxon>Streptophyta</taxon>
        <taxon>Embryophyta</taxon>
        <taxon>Tracheophyta</taxon>
        <taxon>Spermatophyta</taxon>
        <taxon>Magnoliopsida</taxon>
        <taxon>eudicotyledons</taxon>
        <taxon>Gunneridae</taxon>
        <taxon>Pentapetalae</taxon>
        <taxon>rosids</taxon>
        <taxon>fabids</taxon>
        <taxon>Malpighiales</taxon>
        <taxon>Salicaceae</taxon>
        <taxon>Saliceae</taxon>
        <taxon>Populus</taxon>
    </lineage>
</organism>
<dbReference type="EMBL" id="RCHU02000010">
    <property type="protein sequence ID" value="KAL3578358.1"/>
    <property type="molecule type" value="Genomic_DNA"/>
</dbReference>
<keyword evidence="2" id="KW-1185">Reference proteome</keyword>
<accession>A0ACC4BK00</accession>
<proteinExistence type="predicted"/>
<sequence length="210" mass="24746">MSYCFSFQSPKALPTLSSQCRRTSLCTAAKYKPFHNTKLVKKVTSVSRKPEDHDQAKKSSLAIQFAALLATIEQPAFAITGVNNPEDLTWVLIQLAIVTFCYFILMPPIILNWLWKRLYRRKLLETYLQFMCVFIFFPGILLWAPFLNFRKFPRDPSLQYPWSKPEDPSKIKNDYLRRGLFLAQFTQAFELQLLKYIFAYWYSPYRIPSK</sequence>